<comment type="caution">
    <text evidence="2">The sequence shown here is derived from an EMBL/GenBank/DDBJ whole genome shotgun (WGS) entry which is preliminary data.</text>
</comment>
<keyword evidence="1" id="KW-1133">Transmembrane helix</keyword>
<organism evidence="2 3">
    <name type="scientific">Streptomyces griseochromogenes</name>
    <dbReference type="NCBI Taxonomy" id="68214"/>
    <lineage>
        <taxon>Bacteria</taxon>
        <taxon>Bacillati</taxon>
        <taxon>Actinomycetota</taxon>
        <taxon>Actinomycetes</taxon>
        <taxon>Kitasatosporales</taxon>
        <taxon>Streptomycetaceae</taxon>
        <taxon>Streptomyces</taxon>
    </lineage>
</organism>
<reference evidence="2 3" key="1">
    <citation type="submission" date="2021-03" db="EMBL/GenBank/DDBJ databases">
        <title>Genomic Encyclopedia of Type Strains, Phase IV (KMG-IV): sequencing the most valuable type-strain genomes for metagenomic binning, comparative biology and taxonomic classification.</title>
        <authorList>
            <person name="Goeker M."/>
        </authorList>
    </citation>
    <scope>NUCLEOTIDE SEQUENCE [LARGE SCALE GENOMIC DNA]</scope>
    <source>
        <strain evidence="2 3">DSM 40499</strain>
    </source>
</reference>
<evidence type="ECO:0000256" key="1">
    <source>
        <dbReference type="SAM" id="Phobius"/>
    </source>
</evidence>
<protein>
    <submittedName>
        <fullName evidence="2">Alpha/beta hydrolase</fullName>
    </submittedName>
</protein>
<sequence>MDRTVAWLAGCRRSHRCYVRKSAHFLAFVGIAATVISYRGLGDLAQPGSEPEFSPYQQAMRERLLAAIAEASSC</sequence>
<dbReference type="EMBL" id="JAGGLP010000032">
    <property type="protein sequence ID" value="MBP2055651.1"/>
    <property type="molecule type" value="Genomic_DNA"/>
</dbReference>
<keyword evidence="1" id="KW-0812">Transmembrane</keyword>
<evidence type="ECO:0000313" key="2">
    <source>
        <dbReference type="EMBL" id="MBP2055651.1"/>
    </source>
</evidence>
<keyword evidence="3" id="KW-1185">Reference proteome</keyword>
<evidence type="ECO:0000313" key="3">
    <source>
        <dbReference type="Proteomes" id="UP001519309"/>
    </source>
</evidence>
<feature type="transmembrane region" description="Helical" evidence="1">
    <location>
        <begin position="22"/>
        <end position="41"/>
    </location>
</feature>
<keyword evidence="1" id="KW-0472">Membrane</keyword>
<dbReference type="RefSeq" id="WP_159400050.1">
    <property type="nucleotide sequence ID" value="NZ_CP016279.1"/>
</dbReference>
<proteinExistence type="predicted"/>
<dbReference type="Proteomes" id="UP001519309">
    <property type="component" value="Unassembled WGS sequence"/>
</dbReference>
<keyword evidence="2" id="KW-0378">Hydrolase</keyword>
<gene>
    <name evidence="2" type="ORF">J2Z21_008667</name>
</gene>
<accession>A0ABS4M8I3</accession>
<dbReference type="GO" id="GO:0016787">
    <property type="term" value="F:hydrolase activity"/>
    <property type="evidence" value="ECO:0007669"/>
    <property type="project" value="UniProtKB-KW"/>
</dbReference>
<name>A0ABS4M8I3_9ACTN</name>